<keyword evidence="3" id="KW-0336">GPI-anchor</keyword>
<dbReference type="PANTHER" id="PTHR33021">
    <property type="entry name" value="BLUE COPPER PROTEIN"/>
    <property type="match status" value="1"/>
</dbReference>
<protein>
    <recommendedName>
        <fullName evidence="13">Phytocyanin domain-containing protein</fullName>
    </recommendedName>
</protein>
<evidence type="ECO:0000256" key="7">
    <source>
        <dbReference type="ARBA" id="ARBA00023180"/>
    </source>
</evidence>
<dbReference type="Proteomes" id="UP001318860">
    <property type="component" value="Unassembled WGS sequence"/>
</dbReference>
<dbReference type="SUPFAM" id="SSF49503">
    <property type="entry name" value="Cupredoxins"/>
    <property type="match status" value="1"/>
</dbReference>
<evidence type="ECO:0000256" key="6">
    <source>
        <dbReference type="ARBA" id="ARBA00023157"/>
    </source>
</evidence>
<keyword evidence="7" id="KW-0325">Glycoprotein</keyword>
<keyword evidence="4 12" id="KW-0732">Signal</keyword>
<evidence type="ECO:0000256" key="4">
    <source>
        <dbReference type="ARBA" id="ARBA00022729"/>
    </source>
</evidence>
<comment type="similarity">
    <text evidence="9">Belongs to the early nodulin-like (ENODL) family.</text>
</comment>
<evidence type="ECO:0000256" key="10">
    <source>
        <dbReference type="SAM" id="MobiDB-lite"/>
    </source>
</evidence>
<gene>
    <name evidence="14" type="ORF">DH2020_033191</name>
</gene>
<evidence type="ECO:0000256" key="3">
    <source>
        <dbReference type="ARBA" id="ARBA00022622"/>
    </source>
</evidence>
<feature type="transmembrane region" description="Helical" evidence="11">
    <location>
        <begin position="164"/>
        <end position="184"/>
    </location>
</feature>
<keyword evidence="11" id="KW-1133">Transmembrane helix</keyword>
<evidence type="ECO:0000313" key="14">
    <source>
        <dbReference type="EMBL" id="KAK6133036.1"/>
    </source>
</evidence>
<accession>A0ABR0VFC2</accession>
<keyword evidence="11" id="KW-0812">Transmembrane</keyword>
<dbReference type="PANTHER" id="PTHR33021:SF14">
    <property type="entry name" value="OS01G0272700 PROTEIN"/>
    <property type="match status" value="1"/>
</dbReference>
<dbReference type="InterPro" id="IPR008972">
    <property type="entry name" value="Cupredoxin"/>
</dbReference>
<keyword evidence="6" id="KW-1015">Disulfide bond</keyword>
<dbReference type="CDD" id="cd11019">
    <property type="entry name" value="OsENODL1_like"/>
    <property type="match status" value="1"/>
</dbReference>
<evidence type="ECO:0000256" key="12">
    <source>
        <dbReference type="SAM" id="SignalP"/>
    </source>
</evidence>
<evidence type="ECO:0000256" key="1">
    <source>
        <dbReference type="ARBA" id="ARBA00004609"/>
    </source>
</evidence>
<evidence type="ECO:0000256" key="9">
    <source>
        <dbReference type="ARBA" id="ARBA00035011"/>
    </source>
</evidence>
<sequence>MASTSKAFNNFLFSAVLAASVVAVLAAGFQFEVGEKRGWKLPTGNEPETYNEWAAKNRFHIGDTVHFKYEKDSVLVVNSADYLNCNTSNPISKFEDGNTVFQFDRSGLFYFISGQPGHCRSGQRLIIRVMHPSKPGTRTVSAPGGYSGDSGEWGPPSKNSTTRVSAVSCFMTVFIGLFVMLYLFM</sequence>
<proteinExistence type="inferred from homology"/>
<reference evidence="14 15" key="1">
    <citation type="journal article" date="2021" name="Comput. Struct. Biotechnol. J.">
        <title>De novo genome assembly of the potent medicinal plant Rehmannia glutinosa using nanopore technology.</title>
        <authorList>
            <person name="Ma L."/>
            <person name="Dong C."/>
            <person name="Song C."/>
            <person name="Wang X."/>
            <person name="Zheng X."/>
            <person name="Niu Y."/>
            <person name="Chen S."/>
            <person name="Feng W."/>
        </authorList>
    </citation>
    <scope>NUCLEOTIDE SEQUENCE [LARGE SCALE GENOMIC DNA]</scope>
    <source>
        <strain evidence="14">DH-2019</strain>
    </source>
</reference>
<comment type="caution">
    <text evidence="14">The sequence shown here is derived from an EMBL/GenBank/DDBJ whole genome shotgun (WGS) entry which is preliminary data.</text>
</comment>
<organism evidence="14 15">
    <name type="scientific">Rehmannia glutinosa</name>
    <name type="common">Chinese foxglove</name>
    <dbReference type="NCBI Taxonomy" id="99300"/>
    <lineage>
        <taxon>Eukaryota</taxon>
        <taxon>Viridiplantae</taxon>
        <taxon>Streptophyta</taxon>
        <taxon>Embryophyta</taxon>
        <taxon>Tracheophyta</taxon>
        <taxon>Spermatophyta</taxon>
        <taxon>Magnoliopsida</taxon>
        <taxon>eudicotyledons</taxon>
        <taxon>Gunneridae</taxon>
        <taxon>Pentapetalae</taxon>
        <taxon>asterids</taxon>
        <taxon>lamiids</taxon>
        <taxon>Lamiales</taxon>
        <taxon>Orobanchaceae</taxon>
        <taxon>Rehmannieae</taxon>
        <taxon>Rehmannia</taxon>
    </lineage>
</organism>
<evidence type="ECO:0000256" key="2">
    <source>
        <dbReference type="ARBA" id="ARBA00022475"/>
    </source>
</evidence>
<feature type="domain" description="Phytocyanin" evidence="13">
    <location>
        <begin position="29"/>
        <end position="131"/>
    </location>
</feature>
<dbReference type="PROSITE" id="PS51485">
    <property type="entry name" value="PHYTOCYANIN"/>
    <property type="match status" value="1"/>
</dbReference>
<dbReference type="InterPro" id="IPR039391">
    <property type="entry name" value="Phytocyanin-like"/>
</dbReference>
<dbReference type="Pfam" id="PF02298">
    <property type="entry name" value="Cu_bind_like"/>
    <property type="match status" value="1"/>
</dbReference>
<dbReference type="Gene3D" id="2.60.40.420">
    <property type="entry name" value="Cupredoxins - blue copper proteins"/>
    <property type="match status" value="1"/>
</dbReference>
<feature type="chain" id="PRO_5045045068" description="Phytocyanin domain-containing protein" evidence="12">
    <location>
        <begin position="27"/>
        <end position="185"/>
    </location>
</feature>
<name>A0ABR0VFC2_REHGL</name>
<keyword evidence="8" id="KW-0449">Lipoprotein</keyword>
<evidence type="ECO:0000256" key="8">
    <source>
        <dbReference type="ARBA" id="ARBA00023288"/>
    </source>
</evidence>
<keyword evidence="5 11" id="KW-0472">Membrane</keyword>
<dbReference type="InterPro" id="IPR041846">
    <property type="entry name" value="ENL_dom"/>
</dbReference>
<evidence type="ECO:0000256" key="5">
    <source>
        <dbReference type="ARBA" id="ARBA00023136"/>
    </source>
</evidence>
<dbReference type="EMBL" id="JABTTQ020001230">
    <property type="protein sequence ID" value="KAK6133036.1"/>
    <property type="molecule type" value="Genomic_DNA"/>
</dbReference>
<dbReference type="InterPro" id="IPR003245">
    <property type="entry name" value="Phytocyanin_dom"/>
</dbReference>
<keyword evidence="15" id="KW-1185">Reference proteome</keyword>
<comment type="subcellular location">
    <subcellularLocation>
        <location evidence="1">Cell membrane</location>
        <topology evidence="1">Lipid-anchor</topology>
        <topology evidence="1">GPI-anchor</topology>
    </subcellularLocation>
</comment>
<feature type="region of interest" description="Disordered" evidence="10">
    <location>
        <begin position="136"/>
        <end position="157"/>
    </location>
</feature>
<feature type="signal peptide" evidence="12">
    <location>
        <begin position="1"/>
        <end position="26"/>
    </location>
</feature>
<keyword evidence="2" id="KW-1003">Cell membrane</keyword>
<evidence type="ECO:0000259" key="13">
    <source>
        <dbReference type="PROSITE" id="PS51485"/>
    </source>
</evidence>
<evidence type="ECO:0000313" key="15">
    <source>
        <dbReference type="Proteomes" id="UP001318860"/>
    </source>
</evidence>
<evidence type="ECO:0000256" key="11">
    <source>
        <dbReference type="SAM" id="Phobius"/>
    </source>
</evidence>